<reference evidence="1 2" key="1">
    <citation type="submission" date="2015-07" db="EMBL/GenBank/DDBJ databases">
        <title>Genome sequencing of Kibdelosporangium phytohabitans.</title>
        <authorList>
            <person name="Qin S."/>
            <person name="Xing K."/>
        </authorList>
    </citation>
    <scope>NUCLEOTIDE SEQUENCE [LARGE SCALE GENOMIC DNA]</scope>
    <source>
        <strain evidence="1 2">KLBMP1111</strain>
    </source>
</reference>
<accession>A0A0N9I385</accession>
<name>A0A0N9I385_9PSEU</name>
<dbReference type="KEGG" id="kphy:AOZ06_28710"/>
<organism evidence="1 2">
    <name type="scientific">Kibdelosporangium phytohabitans</name>
    <dbReference type="NCBI Taxonomy" id="860235"/>
    <lineage>
        <taxon>Bacteria</taxon>
        <taxon>Bacillati</taxon>
        <taxon>Actinomycetota</taxon>
        <taxon>Actinomycetes</taxon>
        <taxon>Pseudonocardiales</taxon>
        <taxon>Pseudonocardiaceae</taxon>
        <taxon>Kibdelosporangium</taxon>
    </lineage>
</organism>
<dbReference type="EMBL" id="CP012752">
    <property type="protein sequence ID" value="ALG10346.1"/>
    <property type="molecule type" value="Genomic_DNA"/>
</dbReference>
<evidence type="ECO:0000313" key="2">
    <source>
        <dbReference type="Proteomes" id="UP000063699"/>
    </source>
</evidence>
<gene>
    <name evidence="1" type="ORF">AOZ06_28710</name>
</gene>
<keyword evidence="2" id="KW-1185">Reference proteome</keyword>
<sequence>MLYLREAEKRPLGESFETVTLDKPVCKARIPRSSPVVGLDGTPSTPEAFIGKLIDLPSGTRDEGFDVAFGADGDVTEVKWLFVLGTPSAEKAGGSSSAMTEPFARCTWRGQKKFVQVLGWVRAGDESVLYLREARKEHLGESFETVSLEQPTCQAAMRTTVRIHRLGNRPSTLNDLIDDLAALNNRSKKEGFDVTFDGDGTVSEVHWLFIPSK</sequence>
<proteinExistence type="predicted"/>
<dbReference type="AlphaFoldDB" id="A0A0N9I385"/>
<protein>
    <submittedName>
        <fullName evidence="1">Uncharacterized protein</fullName>
    </submittedName>
</protein>
<evidence type="ECO:0000313" key="1">
    <source>
        <dbReference type="EMBL" id="ALG10346.1"/>
    </source>
</evidence>
<dbReference type="Proteomes" id="UP000063699">
    <property type="component" value="Chromosome"/>
</dbReference>